<dbReference type="InterPro" id="IPR036249">
    <property type="entry name" value="Thioredoxin-like_sf"/>
</dbReference>
<dbReference type="CDD" id="cd02947">
    <property type="entry name" value="TRX_family"/>
    <property type="match status" value="1"/>
</dbReference>
<reference evidence="3" key="1">
    <citation type="journal article" date="2019" name="Int. J. Syst. Evol. Microbiol.">
        <title>The Global Catalogue of Microorganisms (GCM) 10K type strain sequencing project: providing services to taxonomists for standard genome sequencing and annotation.</title>
        <authorList>
            <consortium name="The Broad Institute Genomics Platform"/>
            <consortium name="The Broad Institute Genome Sequencing Center for Infectious Disease"/>
            <person name="Wu L."/>
            <person name="Ma J."/>
        </authorList>
    </citation>
    <scope>NUCLEOTIDE SEQUENCE [LARGE SCALE GENOMIC DNA]</scope>
    <source>
        <strain evidence="3">KCTC 52168</strain>
    </source>
</reference>
<name>A0ABV7H6Z6_9BURK</name>
<organism evidence="2 3">
    <name type="scientific">Piscinibacterium candidicorallinum</name>
    <dbReference type="NCBI Taxonomy" id="1793872"/>
    <lineage>
        <taxon>Bacteria</taxon>
        <taxon>Pseudomonadati</taxon>
        <taxon>Pseudomonadota</taxon>
        <taxon>Betaproteobacteria</taxon>
        <taxon>Burkholderiales</taxon>
        <taxon>Piscinibacterium</taxon>
    </lineage>
</organism>
<dbReference type="SUPFAM" id="SSF52833">
    <property type="entry name" value="Thioredoxin-like"/>
    <property type="match status" value="1"/>
</dbReference>
<accession>A0ABV7H6Z6</accession>
<dbReference type="InterPro" id="IPR013766">
    <property type="entry name" value="Thioredoxin_domain"/>
</dbReference>
<dbReference type="RefSeq" id="WP_377302244.1">
    <property type="nucleotide sequence ID" value="NZ_CP180191.1"/>
</dbReference>
<sequence length="133" mass="14608">MAESTDFFERFAMQPVDAAGFDAALAAAPDLACVYFWGEHCFNCEQFKNAAQIAPQRLQALGVSWLHANVYADTALGRRFGLHGVPAFYFFAAGRKLGRITGWQGFEHFAGVVADLRARLASEKQTEDSVQTA</sequence>
<proteinExistence type="predicted"/>
<dbReference type="Proteomes" id="UP001595556">
    <property type="component" value="Unassembled WGS sequence"/>
</dbReference>
<evidence type="ECO:0000259" key="1">
    <source>
        <dbReference type="Pfam" id="PF00085"/>
    </source>
</evidence>
<gene>
    <name evidence="2" type="ORF">ACFOEN_06705</name>
</gene>
<dbReference type="EMBL" id="JBHRTI010000003">
    <property type="protein sequence ID" value="MFC3147326.1"/>
    <property type="molecule type" value="Genomic_DNA"/>
</dbReference>
<dbReference type="Gene3D" id="3.40.30.10">
    <property type="entry name" value="Glutaredoxin"/>
    <property type="match status" value="1"/>
</dbReference>
<protein>
    <submittedName>
        <fullName evidence="2">Thioredoxin family protein</fullName>
    </submittedName>
</protein>
<feature type="domain" description="Thioredoxin" evidence="1">
    <location>
        <begin position="16"/>
        <end position="107"/>
    </location>
</feature>
<keyword evidence="3" id="KW-1185">Reference proteome</keyword>
<evidence type="ECO:0000313" key="3">
    <source>
        <dbReference type="Proteomes" id="UP001595556"/>
    </source>
</evidence>
<comment type="caution">
    <text evidence="2">The sequence shown here is derived from an EMBL/GenBank/DDBJ whole genome shotgun (WGS) entry which is preliminary data.</text>
</comment>
<evidence type="ECO:0000313" key="2">
    <source>
        <dbReference type="EMBL" id="MFC3147326.1"/>
    </source>
</evidence>
<dbReference type="Pfam" id="PF00085">
    <property type="entry name" value="Thioredoxin"/>
    <property type="match status" value="1"/>
</dbReference>